<sequence length="383" mass="42957">MSDQPPEFMSFPTDPQDFNTDDRISFSKTDKKFIAVQEDGQEYEFDHQLGRWKPLVDEEEIDAWASAYNAQPARGGEKRKADHEDDHSKGRSSKQAKKNKQQKPRQNTAVYVTGLPLDATVEEVQELFQRKCGVIAEEIDSGRPRIKLYTDSEGKFKGDALIVFFKPESVEMAIMLLDDTDFRFGSSDQTKMHVQEADSSYKKTKYPGQDKNATDSETKGATTSSGGGGGGGQGRADARSRDDKAKVIRKTQKLDAKLADWDDEPSTALPLPPLKTSRIVILEHMFTLEELKADPTAILEIKEDIRDECFKFGTVTNVVLYDLEEDGIVRVNFKEVEAAERCIQTLHGRLFGGQAVEAYYATGKEKFRKSKSADDEHDGDDSD</sequence>
<proteinExistence type="inferred from homology"/>
<feature type="compositionally biased region" description="Gly residues" evidence="7">
    <location>
        <begin position="225"/>
        <end position="234"/>
    </location>
</feature>
<dbReference type="InterPro" id="IPR035979">
    <property type="entry name" value="RBD_domain_sf"/>
</dbReference>
<dbReference type="GO" id="GO:0005684">
    <property type="term" value="C:U2-type spliceosomal complex"/>
    <property type="evidence" value="ECO:0007669"/>
    <property type="project" value="TreeGrafter"/>
</dbReference>
<organism evidence="9 10">
    <name type="scientific">Rhypophila decipiens</name>
    <dbReference type="NCBI Taxonomy" id="261697"/>
    <lineage>
        <taxon>Eukaryota</taxon>
        <taxon>Fungi</taxon>
        <taxon>Dikarya</taxon>
        <taxon>Ascomycota</taxon>
        <taxon>Pezizomycotina</taxon>
        <taxon>Sordariomycetes</taxon>
        <taxon>Sordariomycetidae</taxon>
        <taxon>Sordariales</taxon>
        <taxon>Naviculisporaceae</taxon>
        <taxon>Rhypophila</taxon>
    </lineage>
</organism>
<evidence type="ECO:0000256" key="4">
    <source>
        <dbReference type="ARBA" id="ARBA00022884"/>
    </source>
</evidence>
<dbReference type="PANTHER" id="PTHR15608:SF0">
    <property type="entry name" value="HIV TAT-SPECIFIC FACTOR 1"/>
    <property type="match status" value="1"/>
</dbReference>
<comment type="similarity">
    <text evidence="1">Belongs to the HTATSF1 family.</text>
</comment>
<dbReference type="GO" id="GO:0003723">
    <property type="term" value="F:RNA binding"/>
    <property type="evidence" value="ECO:0007669"/>
    <property type="project" value="UniProtKB-UniRule"/>
</dbReference>
<gene>
    <name evidence="9" type="ORF">QBC37DRAFT_396498</name>
</gene>
<feature type="region of interest" description="Disordered" evidence="7">
    <location>
        <begin position="1"/>
        <end position="24"/>
    </location>
</feature>
<dbReference type="InterPro" id="IPR000504">
    <property type="entry name" value="RRM_dom"/>
</dbReference>
<keyword evidence="10" id="KW-1185">Reference proteome</keyword>
<keyword evidence="2" id="KW-0507">mRNA processing</keyword>
<dbReference type="Gene3D" id="3.30.70.330">
    <property type="match status" value="2"/>
</dbReference>
<dbReference type="FunFam" id="3.30.70.330:FF:000105">
    <property type="entry name" value="HIV Tat-specific factor 1 homolog"/>
    <property type="match status" value="1"/>
</dbReference>
<dbReference type="EMBL" id="MU858058">
    <property type="protein sequence ID" value="KAK4217641.1"/>
    <property type="molecule type" value="Genomic_DNA"/>
</dbReference>
<feature type="compositionally biased region" description="Basic residues" evidence="7">
    <location>
        <begin position="90"/>
        <end position="103"/>
    </location>
</feature>
<evidence type="ECO:0000256" key="6">
    <source>
        <dbReference type="PROSITE-ProRule" id="PRU00176"/>
    </source>
</evidence>
<dbReference type="InterPro" id="IPR034392">
    <property type="entry name" value="TatSF1-like_RRM1"/>
</dbReference>
<reference evidence="9" key="2">
    <citation type="submission" date="2023-05" db="EMBL/GenBank/DDBJ databases">
        <authorList>
            <consortium name="Lawrence Berkeley National Laboratory"/>
            <person name="Steindorff A."/>
            <person name="Hensen N."/>
            <person name="Bonometti L."/>
            <person name="Westerberg I."/>
            <person name="Brannstrom I.O."/>
            <person name="Guillou S."/>
            <person name="Cros-Aarteil S."/>
            <person name="Calhoun S."/>
            <person name="Haridas S."/>
            <person name="Kuo A."/>
            <person name="Mondo S."/>
            <person name="Pangilinan J."/>
            <person name="Riley R."/>
            <person name="Labutti K."/>
            <person name="Andreopoulos B."/>
            <person name="Lipzen A."/>
            <person name="Chen C."/>
            <person name="Yanf M."/>
            <person name="Daum C."/>
            <person name="Ng V."/>
            <person name="Clum A."/>
            <person name="Ohm R."/>
            <person name="Martin F."/>
            <person name="Silar P."/>
            <person name="Natvig D."/>
            <person name="Lalanne C."/>
            <person name="Gautier V."/>
            <person name="Ament-Velasquez S.L."/>
            <person name="Kruys A."/>
            <person name="Hutchinson M.I."/>
            <person name="Powell A.J."/>
            <person name="Barry K."/>
            <person name="Miller A.N."/>
            <person name="Grigoriev I.V."/>
            <person name="Debuchy R."/>
            <person name="Gladieux P."/>
            <person name="Thoren M.H."/>
            <person name="Johannesson H."/>
        </authorList>
    </citation>
    <scope>NUCLEOTIDE SEQUENCE</scope>
    <source>
        <strain evidence="9">PSN293</strain>
    </source>
</reference>
<evidence type="ECO:0000256" key="5">
    <source>
        <dbReference type="ARBA" id="ARBA00023187"/>
    </source>
</evidence>
<evidence type="ECO:0000313" key="10">
    <source>
        <dbReference type="Proteomes" id="UP001301769"/>
    </source>
</evidence>
<reference evidence="9" key="1">
    <citation type="journal article" date="2023" name="Mol. Phylogenet. Evol.">
        <title>Genome-scale phylogeny and comparative genomics of the fungal order Sordariales.</title>
        <authorList>
            <person name="Hensen N."/>
            <person name="Bonometti L."/>
            <person name="Westerberg I."/>
            <person name="Brannstrom I.O."/>
            <person name="Guillou S."/>
            <person name="Cros-Aarteil S."/>
            <person name="Calhoun S."/>
            <person name="Haridas S."/>
            <person name="Kuo A."/>
            <person name="Mondo S."/>
            <person name="Pangilinan J."/>
            <person name="Riley R."/>
            <person name="LaButti K."/>
            <person name="Andreopoulos B."/>
            <person name="Lipzen A."/>
            <person name="Chen C."/>
            <person name="Yan M."/>
            <person name="Daum C."/>
            <person name="Ng V."/>
            <person name="Clum A."/>
            <person name="Steindorff A."/>
            <person name="Ohm R.A."/>
            <person name="Martin F."/>
            <person name="Silar P."/>
            <person name="Natvig D.O."/>
            <person name="Lalanne C."/>
            <person name="Gautier V."/>
            <person name="Ament-Velasquez S.L."/>
            <person name="Kruys A."/>
            <person name="Hutchinson M.I."/>
            <person name="Powell A.J."/>
            <person name="Barry K."/>
            <person name="Miller A.N."/>
            <person name="Grigoriev I.V."/>
            <person name="Debuchy R."/>
            <person name="Gladieux P."/>
            <person name="Hiltunen Thoren M."/>
            <person name="Johannesson H."/>
        </authorList>
    </citation>
    <scope>NUCLEOTIDE SEQUENCE</scope>
    <source>
        <strain evidence="9">PSN293</strain>
    </source>
</reference>
<dbReference type="FunFam" id="3.30.70.330:FF:000329">
    <property type="entry name" value="splicing factor U2AF-associated protein 2"/>
    <property type="match status" value="1"/>
</dbReference>
<dbReference type="PANTHER" id="PTHR15608">
    <property type="entry name" value="SPLICING FACTOR U2AF-ASSOCIATED PROTEIN 2"/>
    <property type="match status" value="1"/>
</dbReference>
<evidence type="ECO:0000256" key="7">
    <source>
        <dbReference type="SAM" id="MobiDB-lite"/>
    </source>
</evidence>
<dbReference type="CDD" id="cd12281">
    <property type="entry name" value="RRM1_TatSF1_like"/>
    <property type="match status" value="1"/>
</dbReference>
<keyword evidence="3" id="KW-0677">Repeat</keyword>
<dbReference type="Proteomes" id="UP001301769">
    <property type="component" value="Unassembled WGS sequence"/>
</dbReference>
<feature type="compositionally biased region" description="Basic and acidic residues" evidence="7">
    <location>
        <begin position="75"/>
        <end position="89"/>
    </location>
</feature>
<dbReference type="InterPro" id="IPR012677">
    <property type="entry name" value="Nucleotide-bd_a/b_plait_sf"/>
</dbReference>
<keyword evidence="4 6" id="KW-0694">RNA-binding</keyword>
<dbReference type="SMART" id="SM00360">
    <property type="entry name" value="RRM"/>
    <property type="match status" value="2"/>
</dbReference>
<dbReference type="CDD" id="cd12285">
    <property type="entry name" value="RRM3_RBM39_like"/>
    <property type="match status" value="1"/>
</dbReference>
<protein>
    <recommendedName>
        <fullName evidence="8">RRM domain-containing protein</fullName>
    </recommendedName>
</protein>
<dbReference type="PROSITE" id="PS50102">
    <property type="entry name" value="RRM"/>
    <property type="match status" value="2"/>
</dbReference>
<dbReference type="InterPro" id="IPR034393">
    <property type="entry name" value="TatSF1-like"/>
</dbReference>
<dbReference type="AlphaFoldDB" id="A0AAN7B9I9"/>
<feature type="domain" description="RRM" evidence="8">
    <location>
        <begin position="108"/>
        <end position="199"/>
    </location>
</feature>
<dbReference type="SUPFAM" id="SSF54928">
    <property type="entry name" value="RNA-binding domain, RBD"/>
    <property type="match status" value="2"/>
</dbReference>
<feature type="region of interest" description="Disordered" evidence="7">
    <location>
        <begin position="64"/>
        <end position="109"/>
    </location>
</feature>
<dbReference type="Pfam" id="PF00076">
    <property type="entry name" value="RRM_1"/>
    <property type="match status" value="2"/>
</dbReference>
<feature type="region of interest" description="Disordered" evidence="7">
    <location>
        <begin position="193"/>
        <end position="244"/>
    </location>
</feature>
<accession>A0AAN7B9I9</accession>
<dbReference type="GO" id="GO:0000398">
    <property type="term" value="P:mRNA splicing, via spliceosome"/>
    <property type="evidence" value="ECO:0007669"/>
    <property type="project" value="InterPro"/>
</dbReference>
<dbReference type="GO" id="GO:0005686">
    <property type="term" value="C:U2 snRNP"/>
    <property type="evidence" value="ECO:0007669"/>
    <property type="project" value="TreeGrafter"/>
</dbReference>
<evidence type="ECO:0000313" key="9">
    <source>
        <dbReference type="EMBL" id="KAK4217641.1"/>
    </source>
</evidence>
<feature type="domain" description="RRM" evidence="8">
    <location>
        <begin position="284"/>
        <end position="363"/>
    </location>
</feature>
<evidence type="ECO:0000259" key="8">
    <source>
        <dbReference type="PROSITE" id="PS50102"/>
    </source>
</evidence>
<evidence type="ECO:0000256" key="2">
    <source>
        <dbReference type="ARBA" id="ARBA00022664"/>
    </source>
</evidence>
<keyword evidence="5" id="KW-0508">mRNA splicing</keyword>
<comment type="caution">
    <text evidence="9">The sequence shown here is derived from an EMBL/GenBank/DDBJ whole genome shotgun (WGS) entry which is preliminary data.</text>
</comment>
<name>A0AAN7B9I9_9PEZI</name>
<evidence type="ECO:0000256" key="1">
    <source>
        <dbReference type="ARBA" id="ARBA00007747"/>
    </source>
</evidence>
<evidence type="ECO:0000256" key="3">
    <source>
        <dbReference type="ARBA" id="ARBA00022737"/>
    </source>
</evidence>